<dbReference type="NCBIfam" id="TIGR02868">
    <property type="entry name" value="CydC"/>
    <property type="match status" value="1"/>
</dbReference>
<dbReference type="InterPro" id="IPR017871">
    <property type="entry name" value="ABC_transporter-like_CS"/>
</dbReference>
<evidence type="ECO:0000256" key="3">
    <source>
        <dbReference type="ARBA" id="ARBA00022475"/>
    </source>
</evidence>
<gene>
    <name evidence="13" type="primary">cydC</name>
    <name evidence="13" type="ORF">C1I92_07385</name>
</gene>
<evidence type="ECO:0000256" key="5">
    <source>
        <dbReference type="ARBA" id="ARBA00022741"/>
    </source>
</evidence>
<dbReference type="PROSITE" id="PS50929">
    <property type="entry name" value="ABC_TM1F"/>
    <property type="match status" value="1"/>
</dbReference>
<name>A0A2W2BAU0_9ACTN</name>
<dbReference type="GO" id="GO:0005886">
    <property type="term" value="C:plasma membrane"/>
    <property type="evidence" value="ECO:0007669"/>
    <property type="project" value="UniProtKB-SubCell"/>
</dbReference>
<keyword evidence="6" id="KW-0067">ATP-binding</keyword>
<feature type="transmembrane region" description="Helical" evidence="10">
    <location>
        <begin position="20"/>
        <end position="45"/>
    </location>
</feature>
<evidence type="ECO:0000256" key="8">
    <source>
        <dbReference type="ARBA" id="ARBA00023136"/>
    </source>
</evidence>
<dbReference type="GO" id="GO:0005524">
    <property type="term" value="F:ATP binding"/>
    <property type="evidence" value="ECO:0007669"/>
    <property type="project" value="UniProtKB-KW"/>
</dbReference>
<dbReference type="GO" id="GO:0034775">
    <property type="term" value="P:glutathione transmembrane transport"/>
    <property type="evidence" value="ECO:0007669"/>
    <property type="project" value="InterPro"/>
</dbReference>
<feature type="transmembrane region" description="Helical" evidence="10">
    <location>
        <begin position="150"/>
        <end position="178"/>
    </location>
</feature>
<dbReference type="RefSeq" id="WP_111254021.1">
    <property type="nucleotide sequence ID" value="NZ_POTW01000013.1"/>
</dbReference>
<comment type="subcellular location">
    <subcellularLocation>
        <location evidence="1">Cell membrane</location>
        <topology evidence="1">Multi-pass membrane protein</topology>
    </subcellularLocation>
</comment>
<dbReference type="FunFam" id="3.40.50.300:FF:000299">
    <property type="entry name" value="ABC transporter ATP-binding protein/permease"/>
    <property type="match status" value="1"/>
</dbReference>
<dbReference type="SMART" id="SM00382">
    <property type="entry name" value="AAA"/>
    <property type="match status" value="1"/>
</dbReference>
<dbReference type="SUPFAM" id="SSF52540">
    <property type="entry name" value="P-loop containing nucleoside triphosphate hydrolases"/>
    <property type="match status" value="1"/>
</dbReference>
<keyword evidence="8 10" id="KW-0472">Membrane</keyword>
<evidence type="ECO:0000256" key="7">
    <source>
        <dbReference type="ARBA" id="ARBA00022989"/>
    </source>
</evidence>
<dbReference type="Pfam" id="PF00664">
    <property type="entry name" value="ABC_membrane"/>
    <property type="match status" value="1"/>
</dbReference>
<dbReference type="Proteomes" id="UP000248764">
    <property type="component" value="Unassembled WGS sequence"/>
</dbReference>
<dbReference type="PROSITE" id="PS00211">
    <property type="entry name" value="ABC_TRANSPORTER_1"/>
    <property type="match status" value="1"/>
</dbReference>
<keyword evidence="3" id="KW-1003">Cell membrane</keyword>
<organism evidence="13 14">
    <name type="scientific">Jiangella anatolica</name>
    <dbReference type="NCBI Taxonomy" id="2670374"/>
    <lineage>
        <taxon>Bacteria</taxon>
        <taxon>Bacillati</taxon>
        <taxon>Actinomycetota</taxon>
        <taxon>Actinomycetes</taxon>
        <taxon>Jiangellales</taxon>
        <taxon>Jiangellaceae</taxon>
        <taxon>Jiangella</taxon>
    </lineage>
</organism>
<feature type="transmembrane region" description="Helical" evidence="10">
    <location>
        <begin position="250"/>
        <end position="267"/>
    </location>
</feature>
<evidence type="ECO:0000313" key="13">
    <source>
        <dbReference type="EMBL" id="PZF84681.1"/>
    </source>
</evidence>
<evidence type="ECO:0000313" key="14">
    <source>
        <dbReference type="Proteomes" id="UP000248764"/>
    </source>
</evidence>
<proteinExistence type="inferred from homology"/>
<dbReference type="Gene3D" id="1.20.1560.10">
    <property type="entry name" value="ABC transporter type 1, transmembrane domain"/>
    <property type="match status" value="1"/>
</dbReference>
<dbReference type="InterPro" id="IPR036640">
    <property type="entry name" value="ABC1_TM_sf"/>
</dbReference>
<dbReference type="PROSITE" id="PS50893">
    <property type="entry name" value="ABC_TRANSPORTER_2"/>
    <property type="match status" value="1"/>
</dbReference>
<dbReference type="AlphaFoldDB" id="A0A2W2BAU0"/>
<feature type="domain" description="ABC transmembrane type-1" evidence="12">
    <location>
        <begin position="23"/>
        <end position="303"/>
    </location>
</feature>
<dbReference type="Pfam" id="PF00005">
    <property type="entry name" value="ABC_tran"/>
    <property type="match status" value="1"/>
</dbReference>
<dbReference type="InterPro" id="IPR011527">
    <property type="entry name" value="ABC1_TM_dom"/>
</dbReference>
<dbReference type="PANTHER" id="PTHR24221:SF654">
    <property type="entry name" value="ATP-BINDING CASSETTE SUB-FAMILY B MEMBER 6"/>
    <property type="match status" value="1"/>
</dbReference>
<feature type="non-terminal residue" evidence="13">
    <location>
        <position position="1"/>
    </location>
</feature>
<dbReference type="GO" id="GO:0016887">
    <property type="term" value="F:ATP hydrolysis activity"/>
    <property type="evidence" value="ECO:0007669"/>
    <property type="project" value="InterPro"/>
</dbReference>
<keyword evidence="7 10" id="KW-1133">Transmembrane helix</keyword>
<comment type="caution">
    <text evidence="13">The sequence shown here is derived from an EMBL/GenBank/DDBJ whole genome shotgun (WGS) entry which is preliminary data.</text>
</comment>
<dbReference type="InterPro" id="IPR003593">
    <property type="entry name" value="AAA+_ATPase"/>
</dbReference>
<evidence type="ECO:0000256" key="9">
    <source>
        <dbReference type="ARBA" id="ARBA00061644"/>
    </source>
</evidence>
<sequence length="581" mass="61104">THPAPLRGLLPYLLADRLRFARVVLSGILFAGLGITAASLGAWLAGSVLAGDSWSGLAGVFGWFVAASAGAALAAWWQSDVGHDWAFALMRDLRVRVYDGLERATPRTLLGRRTGDLTSTAIGDVNATELFFAHTAGDYLGAVLVSVSSVVVIGVVDVPVAVVTAVVMALVAIIPFALAKRAGAQGRRLREQLGTLGADTLDGIQGLRELTVFGATRTHRDRLLRRMRSFQAAGRSYAVRSAAEQVATDLLLALGAAATVLVAVVRFHDGHLAPAWLPTVVVLAVAAVAPIAVVSATARTLGDVRAAAARVLTIVGYPDQVPDTGSAPAPRGVPGVRFDDVRFRYADDGPEVLRGLSFEIRPGETVALVGRSGAGKSTCASLLLRFWDVTGGTVAVGGTDVRSYGVDTLRRLVTLVPQDAYLFNVSVRENIRLARPDATDADVERAARQAAAHEFIAQLPDGYDTPCGEHGAQLSGGQRQRIAIARALVKDAPVVVLDEAVSSLDAENERIVQQAVAAASTGRTVLAIAHRLSTIRAADRVVLLDGGRVTDTGTHEELLARSADYRDLLAARDGDGTRIAD</sequence>
<dbReference type="EMBL" id="POTW01000013">
    <property type="protein sequence ID" value="PZF84681.1"/>
    <property type="molecule type" value="Genomic_DNA"/>
</dbReference>
<evidence type="ECO:0000256" key="1">
    <source>
        <dbReference type="ARBA" id="ARBA00004651"/>
    </source>
</evidence>
<keyword evidence="5" id="KW-0547">Nucleotide-binding</keyword>
<reference evidence="13 14" key="1">
    <citation type="submission" date="2018-01" db="EMBL/GenBank/DDBJ databases">
        <title>Draft genome sequence of Jiangella sp. GTF31.</title>
        <authorList>
            <person name="Sahin N."/>
            <person name="Ay H."/>
            <person name="Saygin H."/>
        </authorList>
    </citation>
    <scope>NUCLEOTIDE SEQUENCE [LARGE SCALE GENOMIC DNA]</scope>
    <source>
        <strain evidence="13 14">GTF31</strain>
    </source>
</reference>
<dbReference type="InterPro" id="IPR027417">
    <property type="entry name" value="P-loop_NTPase"/>
</dbReference>
<feature type="domain" description="ABC transporter" evidence="11">
    <location>
        <begin position="336"/>
        <end position="571"/>
    </location>
</feature>
<feature type="transmembrane region" description="Helical" evidence="10">
    <location>
        <begin position="273"/>
        <end position="296"/>
    </location>
</feature>
<dbReference type="InterPro" id="IPR014223">
    <property type="entry name" value="ABC_CydC/D"/>
</dbReference>
<dbReference type="InterPro" id="IPR039421">
    <property type="entry name" value="Type_1_exporter"/>
</dbReference>
<keyword evidence="2" id="KW-0813">Transport</keyword>
<dbReference type="PANTHER" id="PTHR24221">
    <property type="entry name" value="ATP-BINDING CASSETTE SUB-FAMILY B"/>
    <property type="match status" value="1"/>
</dbReference>
<dbReference type="Gene3D" id="3.40.50.300">
    <property type="entry name" value="P-loop containing nucleotide triphosphate hydrolases"/>
    <property type="match status" value="1"/>
</dbReference>
<evidence type="ECO:0000256" key="2">
    <source>
        <dbReference type="ARBA" id="ARBA00022448"/>
    </source>
</evidence>
<evidence type="ECO:0000256" key="6">
    <source>
        <dbReference type="ARBA" id="ARBA00022840"/>
    </source>
</evidence>
<dbReference type="GO" id="GO:0045454">
    <property type="term" value="P:cell redox homeostasis"/>
    <property type="evidence" value="ECO:0007669"/>
    <property type="project" value="InterPro"/>
</dbReference>
<protein>
    <submittedName>
        <fullName evidence="13">Thiol reductant ABC exporter subunit CydC</fullName>
    </submittedName>
</protein>
<feature type="transmembrane region" description="Helical" evidence="10">
    <location>
        <begin position="57"/>
        <end position="77"/>
    </location>
</feature>
<comment type="similarity">
    <text evidence="9">Belongs to the ABC transporter superfamily. Lipid exporter (TC 3.A.1.106) family.</text>
</comment>
<keyword evidence="14" id="KW-1185">Reference proteome</keyword>
<evidence type="ECO:0000256" key="10">
    <source>
        <dbReference type="SAM" id="Phobius"/>
    </source>
</evidence>
<dbReference type="SUPFAM" id="SSF90123">
    <property type="entry name" value="ABC transporter transmembrane region"/>
    <property type="match status" value="1"/>
</dbReference>
<evidence type="ECO:0000259" key="12">
    <source>
        <dbReference type="PROSITE" id="PS50929"/>
    </source>
</evidence>
<evidence type="ECO:0000256" key="4">
    <source>
        <dbReference type="ARBA" id="ARBA00022692"/>
    </source>
</evidence>
<dbReference type="InterPro" id="IPR003439">
    <property type="entry name" value="ABC_transporter-like_ATP-bd"/>
</dbReference>
<accession>A0A2W2BAU0</accession>
<keyword evidence="4 10" id="KW-0812">Transmembrane</keyword>
<evidence type="ECO:0000259" key="11">
    <source>
        <dbReference type="PROSITE" id="PS50893"/>
    </source>
</evidence>
<dbReference type="GO" id="GO:0140359">
    <property type="term" value="F:ABC-type transporter activity"/>
    <property type="evidence" value="ECO:0007669"/>
    <property type="project" value="InterPro"/>
</dbReference>